<evidence type="ECO:0000313" key="2">
    <source>
        <dbReference type="EnsemblMetazoa" id="ASIC016401-PA"/>
    </source>
</evidence>
<dbReference type="VEuPathDB" id="VectorBase:ASIC016401"/>
<reference evidence="1 3" key="1">
    <citation type="journal article" date="2014" name="BMC Genomics">
        <title>Genome sequence of Anopheles sinensis provides insight into genetics basis of mosquito competence for malaria parasites.</title>
        <authorList>
            <person name="Zhou D."/>
            <person name="Zhang D."/>
            <person name="Ding G."/>
            <person name="Shi L."/>
            <person name="Hou Q."/>
            <person name="Ye Y."/>
            <person name="Xu Y."/>
            <person name="Zhou H."/>
            <person name="Xiong C."/>
            <person name="Li S."/>
            <person name="Yu J."/>
            <person name="Hong S."/>
            <person name="Yu X."/>
            <person name="Zou P."/>
            <person name="Chen C."/>
            <person name="Chang X."/>
            <person name="Wang W."/>
            <person name="Lv Y."/>
            <person name="Sun Y."/>
            <person name="Ma L."/>
            <person name="Shen B."/>
            <person name="Zhu C."/>
        </authorList>
    </citation>
    <scope>NUCLEOTIDE SEQUENCE [LARGE SCALE GENOMIC DNA]</scope>
</reference>
<dbReference type="AlphaFoldDB" id="A0A084WDI1"/>
<dbReference type="Proteomes" id="UP000030765">
    <property type="component" value="Unassembled WGS sequence"/>
</dbReference>
<name>A0A084WDI1_ANOSI</name>
<proteinExistence type="predicted"/>
<dbReference type="EnsemblMetazoa" id="ASIC016401-RA">
    <property type="protein sequence ID" value="ASIC016401-PA"/>
    <property type="gene ID" value="ASIC016401"/>
</dbReference>
<keyword evidence="3" id="KW-1185">Reference proteome</keyword>
<sequence>MAHEEGGSNHQNDTIPHWFRCDLSAGSLLAVVGMCDIEKLQCTDIDEGRAWNLSAIGHRRPWDARIAYWISIQKEYRYNGRNYVFPPGANLRLTDVLSTGG</sequence>
<keyword evidence="1" id="KW-0675">Receptor</keyword>
<protein>
    <submittedName>
        <fullName evidence="1 2">TonB-dependent receptor</fullName>
    </submittedName>
</protein>
<dbReference type="EMBL" id="ATLV01023021">
    <property type="status" value="NOT_ANNOTATED_CDS"/>
    <property type="molecule type" value="Genomic_DNA"/>
</dbReference>
<dbReference type="EMBL" id="KE525339">
    <property type="protein sequence ID" value="KFB48275.1"/>
    <property type="molecule type" value="Genomic_DNA"/>
</dbReference>
<gene>
    <name evidence="1" type="ORF">ZHAS_00016401</name>
</gene>
<evidence type="ECO:0000313" key="3">
    <source>
        <dbReference type="Proteomes" id="UP000030765"/>
    </source>
</evidence>
<accession>A0A084WDI1</accession>
<evidence type="ECO:0000313" key="1">
    <source>
        <dbReference type="EMBL" id="KFB48275.1"/>
    </source>
</evidence>
<reference evidence="2" key="2">
    <citation type="submission" date="2020-05" db="UniProtKB">
        <authorList>
            <consortium name="EnsemblMetazoa"/>
        </authorList>
    </citation>
    <scope>IDENTIFICATION</scope>
</reference>
<organism evidence="1">
    <name type="scientific">Anopheles sinensis</name>
    <name type="common">Mosquito</name>
    <dbReference type="NCBI Taxonomy" id="74873"/>
    <lineage>
        <taxon>Eukaryota</taxon>
        <taxon>Metazoa</taxon>
        <taxon>Ecdysozoa</taxon>
        <taxon>Arthropoda</taxon>
        <taxon>Hexapoda</taxon>
        <taxon>Insecta</taxon>
        <taxon>Pterygota</taxon>
        <taxon>Neoptera</taxon>
        <taxon>Endopterygota</taxon>
        <taxon>Diptera</taxon>
        <taxon>Nematocera</taxon>
        <taxon>Culicoidea</taxon>
        <taxon>Culicidae</taxon>
        <taxon>Anophelinae</taxon>
        <taxon>Anopheles</taxon>
    </lineage>
</organism>